<gene>
    <name evidence="1" type="ORF">X943_000228</name>
</gene>
<evidence type="ECO:0000313" key="1">
    <source>
        <dbReference type="EMBL" id="KAK1935512.1"/>
    </source>
</evidence>
<evidence type="ECO:0000313" key="2">
    <source>
        <dbReference type="Proteomes" id="UP001195914"/>
    </source>
</evidence>
<dbReference type="EMBL" id="JAHBMH010000054">
    <property type="protein sequence ID" value="KAK1935512.1"/>
    <property type="molecule type" value="Genomic_DNA"/>
</dbReference>
<organism evidence="1 2">
    <name type="scientific">Babesia divergens</name>
    <dbReference type="NCBI Taxonomy" id="32595"/>
    <lineage>
        <taxon>Eukaryota</taxon>
        <taxon>Sar</taxon>
        <taxon>Alveolata</taxon>
        <taxon>Apicomplexa</taxon>
        <taxon>Aconoidasida</taxon>
        <taxon>Piroplasmida</taxon>
        <taxon>Babesiidae</taxon>
        <taxon>Babesia</taxon>
    </lineage>
</organism>
<name>A0AAD9LH71_BABDI</name>
<proteinExistence type="predicted"/>
<feature type="non-terminal residue" evidence="1">
    <location>
        <position position="1195"/>
    </location>
</feature>
<reference evidence="1" key="2">
    <citation type="submission" date="2021-05" db="EMBL/GenBank/DDBJ databases">
        <authorList>
            <person name="Pain A."/>
        </authorList>
    </citation>
    <scope>NUCLEOTIDE SEQUENCE</scope>
    <source>
        <strain evidence="1">1802A</strain>
    </source>
</reference>
<accession>A0AAD9LH71</accession>
<comment type="caution">
    <text evidence="1">The sequence shown here is derived from an EMBL/GenBank/DDBJ whole genome shotgun (WGS) entry which is preliminary data.</text>
</comment>
<keyword evidence="2" id="KW-1185">Reference proteome</keyword>
<sequence>MVCYMYYTDVFVGSDNIDKLKKALIAELGDSVLTGDLTQLVQGLCLFMGYPSCLCKPKKSVKESLKKISGELQRDLKNYNCLSKLDLNCSSCSLSSVVCKCCVLDCINEVQKCKCVQGGSNKNCTCSKDDPKRCCKDLLEKLKASLSLLNLKADMEKLCQCPYDSNCCNDGVCTQKGSSTCSVCPNSKPSKDYTVTGLGLLRPSPKRLAERLENFFGDSGTSKNSCSCTCGSDKSCCCLACPGNCSQACSCVSSGCSCDKAPKTSPCPCKEFCIKINTIKVLEKSSDMTCCKSGEQCHCQLDPSNKCTPGSSGKCCVVDDKSGSGSNFQQSVKCMIRRLVKFFKDLPLDLSSKKDCSKLCCEIFCVLKICEFLRDFYGKGKKGGKDVCSKCNPGTKGKCPGSTLKSPSSNNCCGGKFESCSTSNCCLGCQECDAIKFRKALETLKLSSPCGQDLWRVLKDFLDYCTGVFLSNFNKKEVKEKINAAKEKCQQCKQAGTSKKPCTCSGSPCLGCQEIRGHNDIMSMLRHGYLSSYVNSKWEDLCSPGSKCCGNLSCSCSGSSCPDNGCCENCPKRLCAKIFLGMLPCLYFGLKIVYDRCKYGSDFPDWHLRKITEGSIGKFLTAWGYDVHPLKSKNASDLPPILDILFGSDKIFENLYNFVSEKYFTSSSSGSSSPSTVREMLLWLYGLRFQKHFSDLVSLCRTLSLPLDNAFHPDAVCYYLHLSCFLVPVSFISTVQHSDSHVSTFFPDADSEWQNFCYPSDPSDLLEKFCEYVRKIFVALNFLYYQCKNDRNSAGWNDCAFGKTCVEALKSSSPSKSPSTSSSDCSCPNSGSYLCTAINKDPVHDHCAQEKCRGFDSSASCSDSSKPGAHTSGKCTPCPHPLMRFLIDGSSDSDSKSKSQDPQKFRTPFHLPGIVPMGFKDLSSTGKKGWSLYYVLKVFCEDGFYPLSRLVQFVLCVSRYPPETLGEFFGFFMKFVESSVFRDHFASYVDGEPGRFLGNSLKGAIQGLYGAKDSHKGSGGSSHQDPSKTPADLQSLYNCHPKKDSEATCGKYLCSLTENAYKDFIKDFVDTYLSFVCHLGPKFKKELERFNSEAREKSLNCCLKSSSNCQNIVSCPCALPFLYKSGFTFWSPKTLSCHGSGGHKKGEEAKCTRKTCSDFIDQLGKVLEENSPLQTLLTVIDNFIWHIRLPFIYAF</sequence>
<dbReference type="Proteomes" id="UP001195914">
    <property type="component" value="Unassembled WGS sequence"/>
</dbReference>
<protein>
    <submittedName>
        <fullName evidence="1">Variant erythrocyte surface antigen-1 family protein</fullName>
    </submittedName>
</protein>
<dbReference type="AlphaFoldDB" id="A0AAD9LH71"/>
<reference evidence="1" key="1">
    <citation type="journal article" date="2014" name="Nucleic Acids Res.">
        <title>The evolutionary dynamics of variant antigen genes in Babesia reveal a history of genomic innovation underlying host-parasite interaction.</title>
        <authorList>
            <person name="Jackson A.P."/>
            <person name="Otto T.D."/>
            <person name="Darby A."/>
            <person name="Ramaprasad A."/>
            <person name="Xia D."/>
            <person name="Echaide I.E."/>
            <person name="Farber M."/>
            <person name="Gahlot S."/>
            <person name="Gamble J."/>
            <person name="Gupta D."/>
            <person name="Gupta Y."/>
            <person name="Jackson L."/>
            <person name="Malandrin L."/>
            <person name="Malas T.B."/>
            <person name="Moussa E."/>
            <person name="Nair M."/>
            <person name="Reid A.J."/>
            <person name="Sanders M."/>
            <person name="Sharma J."/>
            <person name="Tracey A."/>
            <person name="Quail M.A."/>
            <person name="Weir W."/>
            <person name="Wastling J.M."/>
            <person name="Hall N."/>
            <person name="Willadsen P."/>
            <person name="Lingelbach K."/>
            <person name="Shiels B."/>
            <person name="Tait A."/>
            <person name="Berriman M."/>
            <person name="Allred D.R."/>
            <person name="Pain A."/>
        </authorList>
    </citation>
    <scope>NUCLEOTIDE SEQUENCE</scope>
    <source>
        <strain evidence="1">1802A</strain>
    </source>
</reference>